<evidence type="ECO:0000256" key="1">
    <source>
        <dbReference type="ARBA" id="ARBA00004141"/>
    </source>
</evidence>
<dbReference type="Pfam" id="PF01594">
    <property type="entry name" value="AI-2E_transport"/>
    <property type="match status" value="1"/>
</dbReference>
<organism evidence="7 8">
    <name type="scientific">Thermaerobacillus caldiproteolyticus</name>
    <dbReference type="NCBI Taxonomy" id="247480"/>
    <lineage>
        <taxon>Bacteria</taxon>
        <taxon>Bacillati</taxon>
        <taxon>Bacillota</taxon>
        <taxon>Bacilli</taxon>
        <taxon>Bacillales</taxon>
        <taxon>Anoxybacillaceae</taxon>
        <taxon>Thermaerobacillus</taxon>
    </lineage>
</organism>
<feature type="transmembrane region" description="Helical" evidence="6">
    <location>
        <begin position="304"/>
        <end position="330"/>
    </location>
</feature>
<dbReference type="InterPro" id="IPR002549">
    <property type="entry name" value="AI-2E-like"/>
</dbReference>
<dbReference type="GO" id="GO:0055085">
    <property type="term" value="P:transmembrane transport"/>
    <property type="evidence" value="ECO:0007669"/>
    <property type="project" value="TreeGrafter"/>
</dbReference>
<keyword evidence="8" id="KW-1185">Reference proteome</keyword>
<evidence type="ECO:0000256" key="4">
    <source>
        <dbReference type="ARBA" id="ARBA00022989"/>
    </source>
</evidence>
<dbReference type="GO" id="GO:0016020">
    <property type="term" value="C:membrane"/>
    <property type="evidence" value="ECO:0007669"/>
    <property type="project" value="UniProtKB-SubCell"/>
</dbReference>
<dbReference type="PANTHER" id="PTHR21716">
    <property type="entry name" value="TRANSMEMBRANE PROTEIN"/>
    <property type="match status" value="1"/>
</dbReference>
<feature type="transmembrane region" description="Helical" evidence="6">
    <location>
        <begin position="207"/>
        <end position="224"/>
    </location>
</feature>
<dbReference type="Proteomes" id="UP000523087">
    <property type="component" value="Unassembled WGS sequence"/>
</dbReference>
<gene>
    <name evidence="7" type="ORF">HNR31_000317</name>
</gene>
<evidence type="ECO:0000256" key="5">
    <source>
        <dbReference type="ARBA" id="ARBA00023136"/>
    </source>
</evidence>
<dbReference type="AlphaFoldDB" id="A0A7W0BXG9"/>
<dbReference type="EMBL" id="JACDUT010000001">
    <property type="protein sequence ID" value="MBA2873565.1"/>
    <property type="molecule type" value="Genomic_DNA"/>
</dbReference>
<feature type="transmembrane region" description="Helical" evidence="6">
    <location>
        <begin position="230"/>
        <end position="254"/>
    </location>
</feature>
<keyword evidence="3 6" id="KW-0812">Transmembrane</keyword>
<evidence type="ECO:0000313" key="7">
    <source>
        <dbReference type="EMBL" id="MBA2873565.1"/>
    </source>
</evidence>
<reference evidence="7 8" key="1">
    <citation type="submission" date="2020-07" db="EMBL/GenBank/DDBJ databases">
        <title>Genomic Encyclopedia of Type Strains, Phase IV (KMG-IV): sequencing the most valuable type-strain genomes for metagenomic binning, comparative biology and taxonomic classification.</title>
        <authorList>
            <person name="Goeker M."/>
        </authorList>
    </citation>
    <scope>NUCLEOTIDE SEQUENCE [LARGE SCALE GENOMIC DNA]</scope>
    <source>
        <strain evidence="7 8">DSM 15730</strain>
    </source>
</reference>
<comment type="caution">
    <text evidence="7">The sequence shown here is derived from an EMBL/GenBank/DDBJ whole genome shotgun (WGS) entry which is preliminary data.</text>
</comment>
<comment type="similarity">
    <text evidence="2">Belongs to the autoinducer-2 exporter (AI-2E) (TC 2.A.86) family.</text>
</comment>
<proteinExistence type="inferred from homology"/>
<keyword evidence="5 6" id="KW-0472">Membrane</keyword>
<sequence>MKKFFILAVIIAIGLFLVPYSLPLIFALITALLLEPAVQKLQRNYHLKRIHAVTAVFSLFLIMFGFVSYFMVVILVQQFMTFSQKLPSFLAETTEVVNRFIQTWESYSSSIPKEIISSLENSVETIKNLLLEFATNLTQSIIHYITMVPEFVIHFLVYLVALFLISLDLPRLKAGVKKHLSPRTEERVTFIVTQLSKAGIGFIKAQFLLSVITFLLALGGLLLLKVDYAVILSLLIVIVDILPILGTGSVLVPWGIISIANGNETLGIGLIILFVVITVIRRIIEPKIFSSNLGITPLAALVSVYLGFQLLGFIGLFLGPALVIIMEAMIKAGVIKFSFKL</sequence>
<evidence type="ECO:0000313" key="8">
    <source>
        <dbReference type="Proteomes" id="UP000523087"/>
    </source>
</evidence>
<feature type="transmembrane region" description="Helical" evidence="6">
    <location>
        <begin position="266"/>
        <end position="284"/>
    </location>
</feature>
<keyword evidence="4 6" id="KW-1133">Transmembrane helix</keyword>
<comment type="subcellular location">
    <subcellularLocation>
        <location evidence="1">Membrane</location>
        <topology evidence="1">Multi-pass membrane protein</topology>
    </subcellularLocation>
</comment>
<dbReference type="NCBIfam" id="TIGR02872">
    <property type="entry name" value="spore_ytvI"/>
    <property type="match status" value="1"/>
</dbReference>
<feature type="transmembrane region" description="Helical" evidence="6">
    <location>
        <begin position="55"/>
        <end position="80"/>
    </location>
</feature>
<name>A0A7W0BXG9_9BACL</name>
<evidence type="ECO:0000256" key="2">
    <source>
        <dbReference type="ARBA" id="ARBA00009773"/>
    </source>
</evidence>
<evidence type="ECO:0000256" key="6">
    <source>
        <dbReference type="SAM" id="Phobius"/>
    </source>
</evidence>
<dbReference type="InterPro" id="IPR014227">
    <property type="entry name" value="YtvI-like"/>
</dbReference>
<feature type="transmembrane region" description="Helical" evidence="6">
    <location>
        <begin position="151"/>
        <end position="169"/>
    </location>
</feature>
<accession>A0A7W0BXG9</accession>
<protein>
    <submittedName>
        <fullName evidence="7">Sporulation integral membrane protein YtvI</fullName>
    </submittedName>
</protein>
<evidence type="ECO:0000256" key="3">
    <source>
        <dbReference type="ARBA" id="ARBA00022692"/>
    </source>
</evidence>
<dbReference type="PANTHER" id="PTHR21716:SF68">
    <property type="entry name" value="TRANSPORT PROTEIN YTVI-RELATED"/>
    <property type="match status" value="1"/>
</dbReference>
<feature type="transmembrane region" description="Helical" evidence="6">
    <location>
        <begin position="6"/>
        <end position="34"/>
    </location>
</feature>